<gene>
    <name evidence="6" type="ORF">GCM10007392_40590</name>
</gene>
<dbReference type="InterPro" id="IPR000014">
    <property type="entry name" value="PAS"/>
</dbReference>
<dbReference type="PROSITE" id="PS50113">
    <property type="entry name" value="PAC"/>
    <property type="match status" value="1"/>
</dbReference>
<dbReference type="PROSITE" id="PS50887">
    <property type="entry name" value="GGDEF"/>
    <property type="match status" value="1"/>
</dbReference>
<dbReference type="PROSITE" id="PS50112">
    <property type="entry name" value="PAS"/>
    <property type="match status" value="1"/>
</dbReference>
<dbReference type="AlphaFoldDB" id="A0A918KM31"/>
<dbReference type="PANTHER" id="PTHR46663:SF3">
    <property type="entry name" value="SLL0267 PROTEIN"/>
    <property type="match status" value="1"/>
</dbReference>
<feature type="domain" description="PAS" evidence="3">
    <location>
        <begin position="42"/>
        <end position="107"/>
    </location>
</feature>
<dbReference type="CDD" id="cd01949">
    <property type="entry name" value="GGDEF"/>
    <property type="match status" value="1"/>
</dbReference>
<dbReference type="Gene3D" id="3.30.70.270">
    <property type="match status" value="1"/>
</dbReference>
<dbReference type="NCBIfam" id="TIGR00254">
    <property type="entry name" value="GGDEF"/>
    <property type="match status" value="1"/>
</dbReference>
<dbReference type="InterPro" id="IPR052163">
    <property type="entry name" value="DGC-Regulatory_Protein"/>
</dbReference>
<evidence type="ECO:0000259" key="3">
    <source>
        <dbReference type="PROSITE" id="PS50112"/>
    </source>
</evidence>
<dbReference type="SMART" id="SM00267">
    <property type="entry name" value="GGDEF"/>
    <property type="match status" value="1"/>
</dbReference>
<dbReference type="InterPro" id="IPR043128">
    <property type="entry name" value="Rev_trsase/Diguanyl_cyclase"/>
</dbReference>
<dbReference type="CDD" id="cd00130">
    <property type="entry name" value="PAS"/>
    <property type="match status" value="1"/>
</dbReference>
<dbReference type="Pfam" id="PF08448">
    <property type="entry name" value="PAS_4"/>
    <property type="match status" value="1"/>
</dbReference>
<evidence type="ECO:0000259" key="5">
    <source>
        <dbReference type="PROSITE" id="PS50887"/>
    </source>
</evidence>
<comment type="cofactor">
    <cofactor evidence="1">
        <name>Mg(2+)</name>
        <dbReference type="ChEBI" id="CHEBI:18420"/>
    </cofactor>
</comment>
<evidence type="ECO:0000313" key="7">
    <source>
        <dbReference type="Proteomes" id="UP000626148"/>
    </source>
</evidence>
<evidence type="ECO:0008006" key="8">
    <source>
        <dbReference type="Google" id="ProtNLM"/>
    </source>
</evidence>
<dbReference type="NCBIfam" id="TIGR00229">
    <property type="entry name" value="sensory_box"/>
    <property type="match status" value="1"/>
</dbReference>
<keyword evidence="7" id="KW-1185">Reference proteome</keyword>
<feature type="region of interest" description="Disordered" evidence="2">
    <location>
        <begin position="1"/>
        <end position="23"/>
    </location>
</feature>
<evidence type="ECO:0000256" key="2">
    <source>
        <dbReference type="SAM" id="MobiDB-lite"/>
    </source>
</evidence>
<evidence type="ECO:0000259" key="4">
    <source>
        <dbReference type="PROSITE" id="PS50113"/>
    </source>
</evidence>
<dbReference type="EMBL" id="BMXR01000012">
    <property type="protein sequence ID" value="GGX68825.1"/>
    <property type="molecule type" value="Genomic_DNA"/>
</dbReference>
<dbReference type="SMART" id="SM00091">
    <property type="entry name" value="PAS"/>
    <property type="match status" value="1"/>
</dbReference>
<reference evidence="6" key="1">
    <citation type="journal article" date="2014" name="Int. J. Syst. Evol. Microbiol.">
        <title>Complete genome sequence of Corynebacterium casei LMG S-19264T (=DSM 44701T), isolated from a smear-ripened cheese.</title>
        <authorList>
            <consortium name="US DOE Joint Genome Institute (JGI-PGF)"/>
            <person name="Walter F."/>
            <person name="Albersmeier A."/>
            <person name="Kalinowski J."/>
            <person name="Ruckert C."/>
        </authorList>
    </citation>
    <scope>NUCLEOTIDE SEQUENCE</scope>
    <source>
        <strain evidence="6">KCTC 22169</strain>
    </source>
</reference>
<dbReference type="FunFam" id="3.30.70.270:FF:000001">
    <property type="entry name" value="Diguanylate cyclase domain protein"/>
    <property type="match status" value="1"/>
</dbReference>
<name>A0A918KM31_9GAMM</name>
<organism evidence="6 7">
    <name type="scientific">Saccharospirillum salsuginis</name>
    <dbReference type="NCBI Taxonomy" id="418750"/>
    <lineage>
        <taxon>Bacteria</taxon>
        <taxon>Pseudomonadati</taxon>
        <taxon>Pseudomonadota</taxon>
        <taxon>Gammaproteobacteria</taxon>
        <taxon>Oceanospirillales</taxon>
        <taxon>Saccharospirillaceae</taxon>
        <taxon>Saccharospirillum</taxon>
    </lineage>
</organism>
<feature type="domain" description="GGDEF" evidence="5">
    <location>
        <begin position="196"/>
        <end position="329"/>
    </location>
</feature>
<dbReference type="InterPro" id="IPR000160">
    <property type="entry name" value="GGDEF_dom"/>
</dbReference>
<dbReference type="SUPFAM" id="SSF55785">
    <property type="entry name" value="PYP-like sensor domain (PAS domain)"/>
    <property type="match status" value="1"/>
</dbReference>
<dbReference type="PANTHER" id="PTHR46663">
    <property type="entry name" value="DIGUANYLATE CYCLASE DGCT-RELATED"/>
    <property type="match status" value="1"/>
</dbReference>
<reference evidence="6" key="2">
    <citation type="submission" date="2020-09" db="EMBL/GenBank/DDBJ databases">
        <authorList>
            <person name="Sun Q."/>
            <person name="Kim S."/>
        </authorList>
    </citation>
    <scope>NUCLEOTIDE SEQUENCE</scope>
    <source>
        <strain evidence="6">KCTC 22169</strain>
    </source>
</reference>
<dbReference type="SUPFAM" id="SSF55073">
    <property type="entry name" value="Nucleotide cyclase"/>
    <property type="match status" value="1"/>
</dbReference>
<dbReference type="InterPro" id="IPR029787">
    <property type="entry name" value="Nucleotide_cyclase"/>
</dbReference>
<sequence length="341" mass="37311">MPDNSVARSDNEPKVRKGRRIGKPPLGTFDDVSFEDMAHITLDAIGDAVLVVDPQGQVIYLNKVAETLTGWPSEQALGQQVEMVFSIFDGSTRERVTSPGQRAIDEGRTVGLALGSVLVRRDGTDMAIEDSAAPIYNRYGKVAGAVIVFHDARQSVAAMEEMSHLSQHDILTGLPNRILLRERLTQAIGMAHRHGNNMAVMFLDLDHFKPINDAYGHAVGDQLLRDAASEITACLRTTDTVSRHGGDEFLILLSEIKARTDAVQIARKILDRFAQPRVLDGHDVQVSLSIGISVFPEDGQDPDTLIHNADTAMYASKQKGRNQFQFCDPMQQSGSAPPDSE</sequence>
<accession>A0A918KM31</accession>
<dbReference type="InterPro" id="IPR035965">
    <property type="entry name" value="PAS-like_dom_sf"/>
</dbReference>
<dbReference type="Pfam" id="PF00990">
    <property type="entry name" value="GGDEF"/>
    <property type="match status" value="1"/>
</dbReference>
<evidence type="ECO:0000313" key="6">
    <source>
        <dbReference type="EMBL" id="GGX68825.1"/>
    </source>
</evidence>
<dbReference type="GO" id="GO:0003824">
    <property type="term" value="F:catalytic activity"/>
    <property type="evidence" value="ECO:0007669"/>
    <property type="project" value="UniProtKB-ARBA"/>
</dbReference>
<protein>
    <recommendedName>
        <fullName evidence="8">PAS domain S-box-containing protein/diguanylate cyclase (GGDEF) domain-containing protein</fullName>
    </recommendedName>
</protein>
<proteinExistence type="predicted"/>
<evidence type="ECO:0000256" key="1">
    <source>
        <dbReference type="ARBA" id="ARBA00001946"/>
    </source>
</evidence>
<dbReference type="Gene3D" id="3.30.450.20">
    <property type="entry name" value="PAS domain"/>
    <property type="match status" value="1"/>
</dbReference>
<feature type="domain" description="PAC" evidence="4">
    <location>
        <begin position="112"/>
        <end position="164"/>
    </location>
</feature>
<comment type="caution">
    <text evidence="6">The sequence shown here is derived from an EMBL/GenBank/DDBJ whole genome shotgun (WGS) entry which is preliminary data.</text>
</comment>
<dbReference type="InterPro" id="IPR000700">
    <property type="entry name" value="PAS-assoc_C"/>
</dbReference>
<dbReference type="Proteomes" id="UP000626148">
    <property type="component" value="Unassembled WGS sequence"/>
</dbReference>
<dbReference type="InterPro" id="IPR013656">
    <property type="entry name" value="PAS_4"/>
</dbReference>